<dbReference type="InterPro" id="IPR043128">
    <property type="entry name" value="Rev_trsase/Diguanyl_cyclase"/>
</dbReference>
<feature type="domain" description="GGDEF" evidence="6">
    <location>
        <begin position="163"/>
        <end position="290"/>
    </location>
</feature>
<dbReference type="SUPFAM" id="SSF55073">
    <property type="entry name" value="Nucleotide cyclase"/>
    <property type="match status" value="2"/>
</dbReference>
<dbReference type="InterPro" id="IPR050706">
    <property type="entry name" value="Cyclic-di-GMP_PDE-like"/>
</dbReference>
<dbReference type="PANTHER" id="PTHR33121">
    <property type="entry name" value="CYCLIC DI-GMP PHOSPHODIESTERASE PDEF"/>
    <property type="match status" value="1"/>
</dbReference>
<feature type="domain" description="Response regulatory" evidence="4">
    <location>
        <begin position="576"/>
        <end position="692"/>
    </location>
</feature>
<dbReference type="PROSITE" id="PS50887">
    <property type="entry name" value="GGDEF"/>
    <property type="match status" value="2"/>
</dbReference>
<dbReference type="Proteomes" id="UP000515960">
    <property type="component" value="Chromosome"/>
</dbReference>
<name>A0A7G9B3F9_9FIRM</name>
<dbReference type="PROSITE" id="PS50883">
    <property type="entry name" value="EAL"/>
    <property type="match status" value="1"/>
</dbReference>
<dbReference type="Pfam" id="PF00990">
    <property type="entry name" value="GGDEF"/>
    <property type="match status" value="2"/>
</dbReference>
<evidence type="ECO:0000259" key="4">
    <source>
        <dbReference type="PROSITE" id="PS50110"/>
    </source>
</evidence>
<reference evidence="7 8" key="1">
    <citation type="submission" date="2020-08" db="EMBL/GenBank/DDBJ databases">
        <authorList>
            <person name="Liu C."/>
            <person name="Sun Q."/>
        </authorList>
    </citation>
    <scope>NUCLEOTIDE SEQUENCE [LARGE SCALE GENOMIC DNA]</scope>
    <source>
        <strain evidence="7 8">NSJ-62</strain>
    </source>
</reference>
<dbReference type="InterPro" id="IPR035919">
    <property type="entry name" value="EAL_sf"/>
</dbReference>
<dbReference type="InterPro" id="IPR011006">
    <property type="entry name" value="CheY-like_superfamily"/>
</dbReference>
<keyword evidence="8" id="KW-1185">Reference proteome</keyword>
<dbReference type="Pfam" id="PF00563">
    <property type="entry name" value="EAL"/>
    <property type="match status" value="1"/>
</dbReference>
<accession>A0A7G9B3F9</accession>
<evidence type="ECO:0000259" key="5">
    <source>
        <dbReference type="PROSITE" id="PS50883"/>
    </source>
</evidence>
<dbReference type="RefSeq" id="WP_187332691.1">
    <property type="nucleotide sequence ID" value="NZ_CP060490.1"/>
</dbReference>
<dbReference type="PROSITE" id="PS50110">
    <property type="entry name" value="RESPONSE_REGULATORY"/>
    <property type="match status" value="2"/>
</dbReference>
<comment type="function">
    <text evidence="2">May play the central regulatory role in sporulation. It may be an element of the effector pathway responsible for the activation of sporulation genes in response to nutritional stress. Spo0A may act in concert with spo0H (a sigma factor) to control the expression of some genes that are critical to the sporulation process.</text>
</comment>
<feature type="domain" description="EAL" evidence="5">
    <location>
        <begin position="299"/>
        <end position="553"/>
    </location>
</feature>
<evidence type="ECO:0000259" key="6">
    <source>
        <dbReference type="PROSITE" id="PS50887"/>
    </source>
</evidence>
<dbReference type="InterPro" id="IPR001633">
    <property type="entry name" value="EAL_dom"/>
</dbReference>
<feature type="modified residue" description="4-aspartylphosphate" evidence="3">
    <location>
        <position position="56"/>
    </location>
</feature>
<dbReference type="Gene3D" id="3.40.50.2300">
    <property type="match status" value="2"/>
</dbReference>
<dbReference type="InterPro" id="IPR000160">
    <property type="entry name" value="GGDEF_dom"/>
</dbReference>
<proteinExistence type="predicted"/>
<dbReference type="SMART" id="SM00448">
    <property type="entry name" value="REC"/>
    <property type="match status" value="2"/>
</dbReference>
<dbReference type="SUPFAM" id="SSF52172">
    <property type="entry name" value="CheY-like"/>
    <property type="match status" value="2"/>
</dbReference>
<feature type="domain" description="GGDEF" evidence="6">
    <location>
        <begin position="734"/>
        <end position="862"/>
    </location>
</feature>
<dbReference type="NCBIfam" id="TIGR00254">
    <property type="entry name" value="GGDEF"/>
    <property type="match status" value="2"/>
</dbReference>
<dbReference type="AlphaFoldDB" id="A0A7G9B3F9"/>
<dbReference type="Pfam" id="PF00072">
    <property type="entry name" value="Response_reg"/>
    <property type="match status" value="1"/>
</dbReference>
<keyword evidence="3" id="KW-0597">Phosphoprotein</keyword>
<dbReference type="PANTHER" id="PTHR33121:SF70">
    <property type="entry name" value="SIGNALING PROTEIN YKOW"/>
    <property type="match status" value="1"/>
</dbReference>
<dbReference type="CDD" id="cd01949">
    <property type="entry name" value="GGDEF"/>
    <property type="match status" value="1"/>
</dbReference>
<dbReference type="CDD" id="cd00156">
    <property type="entry name" value="REC"/>
    <property type="match status" value="1"/>
</dbReference>
<dbReference type="SMART" id="SM00052">
    <property type="entry name" value="EAL"/>
    <property type="match status" value="1"/>
</dbReference>
<protein>
    <recommendedName>
        <fullName evidence="1">Stage 0 sporulation protein A homolog</fullName>
    </recommendedName>
</protein>
<dbReference type="GO" id="GO:0000160">
    <property type="term" value="P:phosphorelay signal transduction system"/>
    <property type="evidence" value="ECO:0007669"/>
    <property type="project" value="InterPro"/>
</dbReference>
<dbReference type="InterPro" id="IPR001789">
    <property type="entry name" value="Sig_transdc_resp-reg_receiver"/>
</dbReference>
<dbReference type="CDD" id="cd01948">
    <property type="entry name" value="EAL"/>
    <property type="match status" value="1"/>
</dbReference>
<dbReference type="SUPFAM" id="SSF141868">
    <property type="entry name" value="EAL domain-like"/>
    <property type="match status" value="1"/>
</dbReference>
<feature type="domain" description="Response regulatory" evidence="4">
    <location>
        <begin position="6"/>
        <end position="123"/>
    </location>
</feature>
<dbReference type="KEGG" id="ohi:H8790_11690"/>
<dbReference type="SMART" id="SM00267">
    <property type="entry name" value="GGDEF"/>
    <property type="match status" value="2"/>
</dbReference>
<comment type="caution">
    <text evidence="3">Lacks conserved residue(s) required for the propagation of feature annotation.</text>
</comment>
<dbReference type="GO" id="GO:0071111">
    <property type="term" value="F:cyclic-guanylate-specific phosphodiesterase activity"/>
    <property type="evidence" value="ECO:0007669"/>
    <property type="project" value="InterPro"/>
</dbReference>
<organism evidence="7 8">
    <name type="scientific">Oscillibacter hominis</name>
    <dbReference type="NCBI Taxonomy" id="2763056"/>
    <lineage>
        <taxon>Bacteria</taxon>
        <taxon>Bacillati</taxon>
        <taxon>Bacillota</taxon>
        <taxon>Clostridia</taxon>
        <taxon>Eubacteriales</taxon>
        <taxon>Oscillospiraceae</taxon>
        <taxon>Oscillibacter</taxon>
    </lineage>
</organism>
<evidence type="ECO:0000313" key="8">
    <source>
        <dbReference type="Proteomes" id="UP000515960"/>
    </source>
</evidence>
<dbReference type="EMBL" id="CP060490">
    <property type="protein sequence ID" value="QNL44090.1"/>
    <property type="molecule type" value="Genomic_DNA"/>
</dbReference>
<evidence type="ECO:0000256" key="1">
    <source>
        <dbReference type="ARBA" id="ARBA00018672"/>
    </source>
</evidence>
<dbReference type="Gene3D" id="3.30.70.270">
    <property type="match status" value="2"/>
</dbReference>
<evidence type="ECO:0000256" key="2">
    <source>
        <dbReference type="ARBA" id="ARBA00024867"/>
    </source>
</evidence>
<evidence type="ECO:0000256" key="3">
    <source>
        <dbReference type="PROSITE-ProRule" id="PRU00169"/>
    </source>
</evidence>
<dbReference type="Gene3D" id="3.20.20.450">
    <property type="entry name" value="EAL domain"/>
    <property type="match status" value="1"/>
</dbReference>
<sequence>MLERKCILVVEDNEINRATLCGLLASQYQILEAENGQVALDILKEKKDDISLVLLDITMPVMDGYTFLSIVKKDSDLSAIPVIVTTQNDSDADEVAALTHGAEDFVTKPYKAEILLNRISSTIRFRETAAMINQFQHDHLTGLYSKTFFCQRTKELLMRHPERDFDIICSDVENFKLINDVLGNRAGDDLLREIADCCRAYTGTDGICGRLNSDRFVCLVERERTYSDEVFLELSKKISILSNNKSVDIKWGIYAIEERDLPVEQMCDRAMLAVQSIKGKYGCYFAFYNNSLRDKLLRQQAIIDSMESALRDGQFQVYFQPKYRIRDDHLAGAEALVRWTHPQWGMLSPAEFILLFEKNGFITKLDQFVWEEVCRKLKAWEKRGYAHFPVSVNVSRADIYSVDIADLLIGIMEKYELAPERLHLEITESAYTENSKQLIEVVSQLRELGFIIEMDDFGSGYSSLNMINQMPIDVLKLDMKFIQSETAKPLEHGILQFVIDLARRMHLSVVAEGVETREQLNRLMEVDCDYVQGYYFARPMPPEDFEQFLEKEKLRGMLGTPPPSNDEGQSESHKQILFIADEDGQYIEQVRANFSALFHVIAATNVNAAMNLVAEQGDRIALVLLSYSLSKDGAFAVLELIRQNRDLWKIPVIITGPADRDLERKALEAGALDYAAKPHWPESLTKRVAHAIRLNTSRMREETLREEAFRDPMTGALNRRGWQAAAGALHKGDAPMAVCFFDLDNLKKINDIHGHGEGDRLIVAFSKVIQENIRDTDIVARLGGDEFMVVMKRMQSPEIALKKCQEICNVFREAPIIERMPATASAGIVMWNAECSLEDIVEQVDTALYHAKTTHDGQCVIL</sequence>
<evidence type="ECO:0000313" key="7">
    <source>
        <dbReference type="EMBL" id="QNL44090.1"/>
    </source>
</evidence>
<dbReference type="InterPro" id="IPR029787">
    <property type="entry name" value="Nucleotide_cyclase"/>
</dbReference>
<gene>
    <name evidence="7" type="ORF">H8790_11690</name>
</gene>